<reference evidence="1" key="1">
    <citation type="journal article" date="2019" name="PLoS Negl. Trop. Dis.">
        <title>Revisiting the worldwide diversity of Leptospira species in the environment.</title>
        <authorList>
            <person name="Vincent A.T."/>
            <person name="Schiettekatte O."/>
            <person name="Bourhy P."/>
            <person name="Veyrier F.J."/>
            <person name="Picardeau M."/>
        </authorList>
    </citation>
    <scope>NUCLEOTIDE SEQUENCE [LARGE SCALE GENOMIC DNA]</scope>
    <source>
        <strain evidence="1">201300427</strain>
    </source>
</reference>
<evidence type="ECO:0000313" key="2">
    <source>
        <dbReference type="Proteomes" id="UP000298058"/>
    </source>
</evidence>
<protein>
    <submittedName>
        <fullName evidence="1">Methyltransferase domain-containing protein</fullName>
    </submittedName>
</protein>
<name>A0A4R9M359_9LEPT</name>
<dbReference type="PANTHER" id="PTHR43861:SF6">
    <property type="entry name" value="METHYLTRANSFERASE TYPE 11"/>
    <property type="match status" value="1"/>
</dbReference>
<accession>A0A4R9M359</accession>
<dbReference type="CDD" id="cd02440">
    <property type="entry name" value="AdoMet_MTases"/>
    <property type="match status" value="1"/>
</dbReference>
<dbReference type="PANTHER" id="PTHR43861">
    <property type="entry name" value="TRANS-ACONITATE 2-METHYLTRANSFERASE-RELATED"/>
    <property type="match status" value="1"/>
</dbReference>
<dbReference type="AlphaFoldDB" id="A0A4R9M359"/>
<keyword evidence="2" id="KW-1185">Reference proteome</keyword>
<dbReference type="SUPFAM" id="SSF53335">
    <property type="entry name" value="S-adenosyl-L-methionine-dependent methyltransferases"/>
    <property type="match status" value="1"/>
</dbReference>
<keyword evidence="1" id="KW-0489">Methyltransferase</keyword>
<sequence>MSLFSFRNHTVFGEYYDICANTGVLKYKKAKHRDYGDSYFMEEYKSQYKKTYYEDESNLRNMASRRIDVLRSVFGVSGKGFAGKKILEIGSAAGFFLHEAEKAGFIGKGFELSGQEAEYSRNKLGLDVEQKSILEIPSQTYKNSWDVIAAFFVIEHISEIDSIWERLGDWLAPGGVLFLGLPCFFGPSFQTNPKHWFETHPEDHFFDYDLASLKKLLSILGLKVKYARPMSYHQSRDLGLRGRLPHWGYKLYSNHFCYGDTIQVAAQKL</sequence>
<organism evidence="1 2">
    <name type="scientific">Leptospira idonii</name>
    <dbReference type="NCBI Taxonomy" id="1193500"/>
    <lineage>
        <taxon>Bacteria</taxon>
        <taxon>Pseudomonadati</taxon>
        <taxon>Spirochaetota</taxon>
        <taxon>Spirochaetia</taxon>
        <taxon>Leptospirales</taxon>
        <taxon>Leptospiraceae</taxon>
        <taxon>Leptospira</taxon>
    </lineage>
</organism>
<dbReference type="RefSeq" id="WP_135759573.1">
    <property type="nucleotide sequence ID" value="NZ_RQHW01000016.1"/>
</dbReference>
<evidence type="ECO:0000313" key="1">
    <source>
        <dbReference type="EMBL" id="TGN20177.1"/>
    </source>
</evidence>
<gene>
    <name evidence="1" type="ORF">EHS15_05665</name>
</gene>
<dbReference type="GO" id="GO:0032259">
    <property type="term" value="P:methylation"/>
    <property type="evidence" value="ECO:0007669"/>
    <property type="project" value="UniProtKB-KW"/>
</dbReference>
<dbReference type="OrthoDB" id="338505at2"/>
<dbReference type="EMBL" id="RQHW01000016">
    <property type="protein sequence ID" value="TGN20177.1"/>
    <property type="molecule type" value="Genomic_DNA"/>
</dbReference>
<dbReference type="Proteomes" id="UP000298058">
    <property type="component" value="Unassembled WGS sequence"/>
</dbReference>
<dbReference type="Pfam" id="PF13489">
    <property type="entry name" value="Methyltransf_23"/>
    <property type="match status" value="1"/>
</dbReference>
<dbReference type="GO" id="GO:0008168">
    <property type="term" value="F:methyltransferase activity"/>
    <property type="evidence" value="ECO:0007669"/>
    <property type="project" value="UniProtKB-KW"/>
</dbReference>
<comment type="caution">
    <text evidence="1">The sequence shown here is derived from an EMBL/GenBank/DDBJ whole genome shotgun (WGS) entry which is preliminary data.</text>
</comment>
<keyword evidence="1" id="KW-0808">Transferase</keyword>
<dbReference type="InterPro" id="IPR029063">
    <property type="entry name" value="SAM-dependent_MTases_sf"/>
</dbReference>
<dbReference type="Gene3D" id="3.40.50.150">
    <property type="entry name" value="Vaccinia Virus protein VP39"/>
    <property type="match status" value="1"/>
</dbReference>
<proteinExistence type="predicted"/>